<gene>
    <name evidence="2" type="ORF">AUC68_06270</name>
</gene>
<reference evidence="2 3" key="1">
    <citation type="journal article" date="2016" name="Environ. Microbiol.">
        <title>New Methyloceanibacter diversity from North Sea sediments includes methanotroph containing solely the soluble methane monooxygenase.</title>
        <authorList>
            <person name="Vekeman B."/>
            <person name="Kerckhof F.M."/>
            <person name="Cremers G."/>
            <person name="de Vos P."/>
            <person name="Vandamme P."/>
            <person name="Boon N."/>
            <person name="Op den Camp H.J."/>
            <person name="Heylen K."/>
        </authorList>
    </citation>
    <scope>NUCLEOTIDE SEQUENCE [LARGE SCALE GENOMIC DNA]</scope>
    <source>
        <strain evidence="2 3">R-67174</strain>
    </source>
</reference>
<dbReference type="Pfam" id="PF02405">
    <property type="entry name" value="MlaE"/>
    <property type="match status" value="2"/>
</dbReference>
<accession>A0A1E3VZ22</accession>
<dbReference type="Proteomes" id="UP000094501">
    <property type="component" value="Unassembled WGS sequence"/>
</dbReference>
<keyword evidence="1" id="KW-0812">Transmembrane</keyword>
<comment type="caution">
    <text evidence="2">The sequence shown here is derived from an EMBL/GenBank/DDBJ whole genome shotgun (WGS) entry which is preliminary data.</text>
</comment>
<keyword evidence="1" id="KW-1133">Transmembrane helix</keyword>
<proteinExistence type="predicted"/>
<feature type="transmembrane region" description="Helical" evidence="1">
    <location>
        <begin position="217"/>
        <end position="240"/>
    </location>
</feature>
<sequence>MLKRDNQFVLQTETEAPGFRVELRGTTFRLVATGAWTITEATVLDQELQRLKVPIPPSPDFTGEMDISGIAEIDTAGAWLLQRTAGAWQRGGLKTRYAGATDSFRILIEEVHRRGQAEKPDIDTVTPFKHFLETTKTSLAGIWRDTLALTSFLGEVSAASVRLIREPWRFRPVSFIHHLDHAGLRALPIIFLICFLIGAVVMQQGVVQLAYFGAEPMAVNMVAILSLREVGILLTSIMVAGRSGSAFTAEIGSMKMREEIDAMRTLGIDPMDTLVLPRVALGRRIAAAHLHGRHGRACRRRRHGLGHAGARPADLYRQAARDHQLSPFHGRHDQGAVRGRRHRAGRLSRGLRVAGSAESLGSHVTSAVVKAIFLVICIDGIFAMFLAGIGQ</sequence>
<organism evidence="2 3">
    <name type="scientific">Methyloceanibacter methanicus</name>
    <dbReference type="NCBI Taxonomy" id="1774968"/>
    <lineage>
        <taxon>Bacteria</taxon>
        <taxon>Pseudomonadati</taxon>
        <taxon>Pseudomonadota</taxon>
        <taxon>Alphaproteobacteria</taxon>
        <taxon>Hyphomicrobiales</taxon>
        <taxon>Hyphomicrobiaceae</taxon>
        <taxon>Methyloceanibacter</taxon>
    </lineage>
</organism>
<dbReference type="GO" id="GO:0043190">
    <property type="term" value="C:ATP-binding cassette (ABC) transporter complex"/>
    <property type="evidence" value="ECO:0007669"/>
    <property type="project" value="InterPro"/>
</dbReference>
<dbReference type="PANTHER" id="PTHR30188">
    <property type="entry name" value="ABC TRANSPORTER PERMEASE PROTEIN-RELATED"/>
    <property type="match status" value="1"/>
</dbReference>
<dbReference type="EMBL" id="LPWG01000012">
    <property type="protein sequence ID" value="ODR98804.1"/>
    <property type="molecule type" value="Genomic_DNA"/>
</dbReference>
<feature type="transmembrane region" description="Helical" evidence="1">
    <location>
        <begin position="189"/>
        <end position="211"/>
    </location>
</feature>
<dbReference type="PANTHER" id="PTHR30188:SF3">
    <property type="entry name" value="ABC TRANSPORTER PERMEASE"/>
    <property type="match status" value="1"/>
</dbReference>
<dbReference type="GO" id="GO:0005548">
    <property type="term" value="F:phospholipid transporter activity"/>
    <property type="evidence" value="ECO:0007669"/>
    <property type="project" value="TreeGrafter"/>
</dbReference>
<dbReference type="RefSeq" id="WP_083240618.1">
    <property type="nucleotide sequence ID" value="NZ_LPWG01000012.1"/>
</dbReference>
<dbReference type="STRING" id="1774968.AUC68_06270"/>
<evidence type="ECO:0000313" key="3">
    <source>
        <dbReference type="Proteomes" id="UP000094501"/>
    </source>
</evidence>
<name>A0A1E3VZ22_9HYPH</name>
<evidence type="ECO:0008006" key="4">
    <source>
        <dbReference type="Google" id="ProtNLM"/>
    </source>
</evidence>
<protein>
    <recommendedName>
        <fullName evidence="4">ABC transporter permease</fullName>
    </recommendedName>
</protein>
<dbReference type="InterPro" id="IPR030802">
    <property type="entry name" value="Permease_MalE"/>
</dbReference>
<feature type="transmembrane region" description="Helical" evidence="1">
    <location>
        <begin position="367"/>
        <end position="389"/>
    </location>
</feature>
<evidence type="ECO:0000313" key="2">
    <source>
        <dbReference type="EMBL" id="ODR98804.1"/>
    </source>
</evidence>
<keyword evidence="1" id="KW-0472">Membrane</keyword>
<keyword evidence="3" id="KW-1185">Reference proteome</keyword>
<dbReference type="OrthoDB" id="9805022at2"/>
<evidence type="ECO:0000256" key="1">
    <source>
        <dbReference type="SAM" id="Phobius"/>
    </source>
</evidence>
<dbReference type="AlphaFoldDB" id="A0A1E3VZ22"/>